<evidence type="ECO:0000313" key="2">
    <source>
        <dbReference type="Proteomes" id="UP001302367"/>
    </source>
</evidence>
<dbReference type="RefSeq" id="XP_065458639.1">
    <property type="nucleotide sequence ID" value="XM_065602567.1"/>
</dbReference>
<keyword evidence="2" id="KW-1185">Reference proteome</keyword>
<sequence length="79" mass="8634">MLDAEVASRGSEGLTVQAVLSKGVRNYAQQKPLSGHAAQEACERVEDHDHAHLLTRLAYAMNEEGSCANDHRDPSVHPR</sequence>
<name>A0ABZ0NK69_CERBT</name>
<protein>
    <submittedName>
        <fullName evidence="1">Uncharacterized protein</fullName>
    </submittedName>
</protein>
<gene>
    <name evidence="1" type="ORF">RHO25_004566</name>
</gene>
<reference evidence="1 2" key="1">
    <citation type="submission" date="2023-09" db="EMBL/GenBank/DDBJ databases">
        <title>Complete-Gapless Cercospora beticola genome.</title>
        <authorList>
            <person name="Wyatt N.A."/>
            <person name="Spanner R.E."/>
            <person name="Bolton M.D."/>
        </authorList>
    </citation>
    <scope>NUCLEOTIDE SEQUENCE [LARGE SCALE GENOMIC DNA]</scope>
    <source>
        <strain evidence="1">Cb09-40</strain>
    </source>
</reference>
<proteinExistence type="predicted"/>
<dbReference type="EMBL" id="CP134186">
    <property type="protein sequence ID" value="WPA99946.1"/>
    <property type="molecule type" value="Genomic_DNA"/>
</dbReference>
<dbReference type="Proteomes" id="UP001302367">
    <property type="component" value="Chromosome 3"/>
</dbReference>
<evidence type="ECO:0000313" key="1">
    <source>
        <dbReference type="EMBL" id="WPA99946.1"/>
    </source>
</evidence>
<organism evidence="1 2">
    <name type="scientific">Cercospora beticola</name>
    <name type="common">Sugarbeet leaf spot fungus</name>
    <dbReference type="NCBI Taxonomy" id="122368"/>
    <lineage>
        <taxon>Eukaryota</taxon>
        <taxon>Fungi</taxon>
        <taxon>Dikarya</taxon>
        <taxon>Ascomycota</taxon>
        <taxon>Pezizomycotina</taxon>
        <taxon>Dothideomycetes</taxon>
        <taxon>Dothideomycetidae</taxon>
        <taxon>Mycosphaerellales</taxon>
        <taxon>Mycosphaerellaceae</taxon>
        <taxon>Cercospora</taxon>
    </lineage>
</organism>
<accession>A0ABZ0NK69</accession>
<dbReference type="GeneID" id="90644089"/>